<evidence type="ECO:0000313" key="1">
    <source>
        <dbReference type="EMBL" id="GIY53505.1"/>
    </source>
</evidence>
<accession>A0AAV4U790</accession>
<protein>
    <submittedName>
        <fullName evidence="1">Uncharacterized protein</fullName>
    </submittedName>
</protein>
<dbReference type="Proteomes" id="UP001054837">
    <property type="component" value="Unassembled WGS sequence"/>
</dbReference>
<gene>
    <name evidence="1" type="ORF">CDAR_26661</name>
</gene>
<keyword evidence="2" id="KW-1185">Reference proteome</keyword>
<reference evidence="1 2" key="1">
    <citation type="submission" date="2021-06" db="EMBL/GenBank/DDBJ databases">
        <title>Caerostris darwini draft genome.</title>
        <authorList>
            <person name="Kono N."/>
            <person name="Arakawa K."/>
        </authorList>
    </citation>
    <scope>NUCLEOTIDE SEQUENCE [LARGE SCALE GENOMIC DNA]</scope>
</reference>
<name>A0AAV4U790_9ARAC</name>
<organism evidence="1 2">
    <name type="scientific">Caerostris darwini</name>
    <dbReference type="NCBI Taxonomy" id="1538125"/>
    <lineage>
        <taxon>Eukaryota</taxon>
        <taxon>Metazoa</taxon>
        <taxon>Ecdysozoa</taxon>
        <taxon>Arthropoda</taxon>
        <taxon>Chelicerata</taxon>
        <taxon>Arachnida</taxon>
        <taxon>Araneae</taxon>
        <taxon>Araneomorphae</taxon>
        <taxon>Entelegynae</taxon>
        <taxon>Araneoidea</taxon>
        <taxon>Araneidae</taxon>
        <taxon>Caerostris</taxon>
    </lineage>
</organism>
<sequence>MNKLSKTPPNHSWYFAKKPGGSFQLRPRFHQTAFSRFLSGHTSALTFRHCQKICHWCSYVMASPAHILICLGFDKDEVLRAPQLFLRQIHGNCLALLDSSEISINNSIF</sequence>
<comment type="caution">
    <text evidence="1">The sequence shown here is derived from an EMBL/GenBank/DDBJ whole genome shotgun (WGS) entry which is preliminary data.</text>
</comment>
<dbReference type="EMBL" id="BPLQ01010782">
    <property type="protein sequence ID" value="GIY53505.1"/>
    <property type="molecule type" value="Genomic_DNA"/>
</dbReference>
<evidence type="ECO:0000313" key="2">
    <source>
        <dbReference type="Proteomes" id="UP001054837"/>
    </source>
</evidence>
<proteinExistence type="predicted"/>
<dbReference type="AlphaFoldDB" id="A0AAV4U790"/>